<keyword evidence="8 9" id="KW-0051">Antiviral defense</keyword>
<evidence type="ECO:0000256" key="2">
    <source>
        <dbReference type="ARBA" id="ARBA00009959"/>
    </source>
</evidence>
<dbReference type="GO" id="GO:0051607">
    <property type="term" value="P:defense response to virus"/>
    <property type="evidence" value="ECO:0007669"/>
    <property type="project" value="UniProtKB-UniRule"/>
</dbReference>
<proteinExistence type="inferred from homology"/>
<dbReference type="GO" id="GO:0016787">
    <property type="term" value="F:hydrolase activity"/>
    <property type="evidence" value="ECO:0007669"/>
    <property type="project" value="UniProtKB-KW"/>
</dbReference>
<comment type="cofactor">
    <cofactor evidence="1 9">
        <name>Mg(2+)</name>
        <dbReference type="ChEBI" id="CHEBI:18420"/>
    </cofactor>
</comment>
<evidence type="ECO:0000256" key="10">
    <source>
        <dbReference type="PIRNR" id="PIRNR032582"/>
    </source>
</evidence>
<comment type="subunit">
    <text evidence="9">Homodimer, forms a heterotetramer with a Cas1 homodimer.</text>
</comment>
<comment type="function">
    <text evidence="9">CRISPR (clustered regularly interspaced short palindromic repeat), is an adaptive immune system that provides protection against mobile genetic elements (viruses, transposable elements and conjugative plasmids). CRISPR clusters contain sequences complementary to antecedent mobile elements and target invading nucleic acids. CRISPR clusters are transcribed and processed into CRISPR RNA (crRNA). Functions as a ssRNA-specific endoribonuclease. Involved in the integration of spacer DNA into the CRISPR cassette.</text>
</comment>
<dbReference type="Gene3D" id="3.30.70.240">
    <property type="match status" value="1"/>
</dbReference>
<dbReference type="InterPro" id="IPR019199">
    <property type="entry name" value="Virulence_VapD/CRISPR_Cas2"/>
</dbReference>
<dbReference type="AlphaFoldDB" id="A0A3M8QZL5"/>
<evidence type="ECO:0000313" key="11">
    <source>
        <dbReference type="EMBL" id="RNF61693.1"/>
    </source>
</evidence>
<evidence type="ECO:0000256" key="5">
    <source>
        <dbReference type="ARBA" id="ARBA00022759"/>
    </source>
</evidence>
<accession>A0A3M8QZL5</accession>
<dbReference type="GO" id="GO:0046872">
    <property type="term" value="F:metal ion binding"/>
    <property type="evidence" value="ECO:0007669"/>
    <property type="project" value="UniProtKB-UniRule"/>
</dbReference>
<dbReference type="EC" id="3.1.-.-" evidence="9"/>
<evidence type="ECO:0000256" key="6">
    <source>
        <dbReference type="ARBA" id="ARBA00022801"/>
    </source>
</evidence>
<dbReference type="PIRSF" id="PIRSF032582">
    <property type="entry name" value="Cas2"/>
    <property type="match status" value="1"/>
</dbReference>
<dbReference type="Pfam" id="PF09827">
    <property type="entry name" value="CRISPR_Cas2"/>
    <property type="match status" value="1"/>
</dbReference>
<evidence type="ECO:0000256" key="9">
    <source>
        <dbReference type="HAMAP-Rule" id="MF_01471"/>
    </source>
</evidence>
<reference evidence="11" key="1">
    <citation type="submission" date="2018-10" db="EMBL/GenBank/DDBJ databases">
        <title>Acidithiobacillus sulfuriphilus sp. nov.: an extremely acidophilic sulfur-oxidizing chemolithotroph isolated from a neutral pH environment.</title>
        <authorList>
            <person name="Falagan C."/>
            <person name="Moya-Beltran A."/>
            <person name="Quatrini R."/>
            <person name="Johnson D.B."/>
        </authorList>
    </citation>
    <scope>NUCLEOTIDE SEQUENCE [LARGE SCALE GENOMIC DNA]</scope>
    <source>
        <strain evidence="11">CJ-2</strain>
    </source>
</reference>
<keyword evidence="7 9" id="KW-0460">Magnesium</keyword>
<comment type="caution">
    <text evidence="11">The sequence shown here is derived from an EMBL/GenBank/DDBJ whole genome shotgun (WGS) entry which is preliminary data.</text>
</comment>
<evidence type="ECO:0000256" key="3">
    <source>
        <dbReference type="ARBA" id="ARBA00022722"/>
    </source>
</evidence>
<evidence type="ECO:0000256" key="4">
    <source>
        <dbReference type="ARBA" id="ARBA00022723"/>
    </source>
</evidence>
<organism evidence="11">
    <name type="scientific">Acidithiobacillus sulfuriphilus</name>
    <dbReference type="NCBI Taxonomy" id="1867749"/>
    <lineage>
        <taxon>Bacteria</taxon>
        <taxon>Pseudomonadati</taxon>
        <taxon>Pseudomonadota</taxon>
        <taxon>Acidithiobacillia</taxon>
        <taxon>Acidithiobacillales</taxon>
        <taxon>Acidithiobacillaceae</taxon>
        <taxon>Acidithiobacillus</taxon>
    </lineage>
</organism>
<keyword evidence="4 9" id="KW-0479">Metal-binding</keyword>
<evidence type="ECO:0000256" key="1">
    <source>
        <dbReference type="ARBA" id="ARBA00001946"/>
    </source>
</evidence>
<dbReference type="RefSeq" id="WP_123103869.1">
    <property type="nucleotide sequence ID" value="NZ_CP127527.1"/>
</dbReference>
<comment type="similarity">
    <text evidence="2 9 10">Belongs to the CRISPR-associated endoribonuclease Cas2 protein family.</text>
</comment>
<dbReference type="SUPFAM" id="SSF143430">
    <property type="entry name" value="TTP0101/SSO1404-like"/>
    <property type="match status" value="1"/>
</dbReference>
<dbReference type="EMBL" id="RIZI01000166">
    <property type="protein sequence ID" value="RNF61693.1"/>
    <property type="molecule type" value="Genomic_DNA"/>
</dbReference>
<evidence type="ECO:0000256" key="8">
    <source>
        <dbReference type="ARBA" id="ARBA00023118"/>
    </source>
</evidence>
<dbReference type="NCBIfam" id="TIGR01573">
    <property type="entry name" value="cas2"/>
    <property type="match status" value="1"/>
</dbReference>
<keyword evidence="3 9" id="KW-0540">Nuclease</keyword>
<dbReference type="InterPro" id="IPR021127">
    <property type="entry name" value="CRISPR_associated_Cas2"/>
</dbReference>
<keyword evidence="5 9" id="KW-0255">Endonuclease</keyword>
<protein>
    <recommendedName>
        <fullName evidence="9">CRISPR-associated endoribonuclease Cas2</fullName>
        <ecNumber evidence="9">3.1.-.-</ecNumber>
    </recommendedName>
</protein>
<feature type="binding site" evidence="9">
    <location>
        <position position="8"/>
    </location>
    <ligand>
        <name>Mg(2+)</name>
        <dbReference type="ChEBI" id="CHEBI:18420"/>
        <note>catalytic</note>
    </ligand>
</feature>
<name>A0A3M8QZL5_9PROT</name>
<sequence length="96" mass="11250">MLIIVTYDVSTETAAGRKRLRRVAKACERVGQRVQKSVFECQINAMQYEAFERELLAEIDEKEDNLRFYRISEPTELRIKQYGTFRSIDFTAPLVV</sequence>
<dbReference type="PANTHER" id="PTHR34405">
    <property type="entry name" value="CRISPR-ASSOCIATED ENDORIBONUCLEASE CAS2"/>
    <property type="match status" value="1"/>
</dbReference>
<dbReference type="CDD" id="cd09725">
    <property type="entry name" value="Cas2_I_II_III"/>
    <property type="match status" value="1"/>
</dbReference>
<dbReference type="GO" id="GO:0004521">
    <property type="term" value="F:RNA endonuclease activity"/>
    <property type="evidence" value="ECO:0007669"/>
    <property type="project" value="UniProtKB-UniRule"/>
</dbReference>
<gene>
    <name evidence="9 11" type="primary">cas2</name>
    <name evidence="11" type="ORF">EC580_07965</name>
</gene>
<evidence type="ECO:0000256" key="7">
    <source>
        <dbReference type="ARBA" id="ARBA00022842"/>
    </source>
</evidence>
<dbReference type="HAMAP" id="MF_01471">
    <property type="entry name" value="Cas2"/>
    <property type="match status" value="1"/>
</dbReference>
<dbReference type="PANTHER" id="PTHR34405:SF3">
    <property type="entry name" value="CRISPR-ASSOCIATED ENDORIBONUCLEASE CAS2 3"/>
    <property type="match status" value="1"/>
</dbReference>
<dbReference type="GO" id="GO:0043571">
    <property type="term" value="P:maintenance of CRISPR repeat elements"/>
    <property type="evidence" value="ECO:0007669"/>
    <property type="project" value="UniProtKB-UniRule"/>
</dbReference>
<dbReference type="OrthoDB" id="9798176at2"/>
<keyword evidence="6 9" id="KW-0378">Hydrolase</keyword>